<feature type="chain" id="PRO_5020782622" evidence="1">
    <location>
        <begin position="23"/>
        <end position="525"/>
    </location>
</feature>
<dbReference type="OrthoDB" id="3966260at2"/>
<dbReference type="AlphaFoldDB" id="A0A4Q6XGE0"/>
<name>A0A4Q6XGE0_9SPHI</name>
<reference evidence="2 3" key="1">
    <citation type="submission" date="2019-02" db="EMBL/GenBank/DDBJ databases">
        <authorList>
            <person name="Li Y."/>
        </authorList>
    </citation>
    <scope>NUCLEOTIDE SEQUENCE [LARGE SCALE GENOMIC DNA]</scope>
    <source>
        <strain evidence="2 3">30C10-4-7</strain>
    </source>
</reference>
<evidence type="ECO:0000313" key="2">
    <source>
        <dbReference type="EMBL" id="RZF58553.1"/>
    </source>
</evidence>
<dbReference type="Proteomes" id="UP000292855">
    <property type="component" value="Unassembled WGS sequence"/>
</dbReference>
<dbReference type="EMBL" id="SGIT01000004">
    <property type="protein sequence ID" value="RZF58553.1"/>
    <property type="molecule type" value="Genomic_DNA"/>
</dbReference>
<organism evidence="2 3">
    <name type="scientific">Sphingobacterium corticibacterium</name>
    <dbReference type="NCBI Taxonomy" id="2484746"/>
    <lineage>
        <taxon>Bacteria</taxon>
        <taxon>Pseudomonadati</taxon>
        <taxon>Bacteroidota</taxon>
        <taxon>Sphingobacteriia</taxon>
        <taxon>Sphingobacteriales</taxon>
        <taxon>Sphingobacteriaceae</taxon>
        <taxon>Sphingobacterium</taxon>
    </lineage>
</organism>
<gene>
    <name evidence="2" type="ORF">EWE74_18300</name>
</gene>
<dbReference type="RefSeq" id="WP_130143097.1">
    <property type="nucleotide sequence ID" value="NZ_SGIT01000004.1"/>
</dbReference>
<feature type="signal peptide" evidence="1">
    <location>
        <begin position="1"/>
        <end position="22"/>
    </location>
</feature>
<comment type="caution">
    <text evidence="2">The sequence shown here is derived from an EMBL/GenBank/DDBJ whole genome shotgun (WGS) entry which is preliminary data.</text>
</comment>
<accession>A0A4Q6XGE0</accession>
<proteinExistence type="predicted"/>
<protein>
    <submittedName>
        <fullName evidence="2">DUF4832 domain-containing protein</fullName>
    </submittedName>
</protein>
<evidence type="ECO:0000256" key="1">
    <source>
        <dbReference type="SAM" id="SignalP"/>
    </source>
</evidence>
<keyword evidence="3" id="KW-1185">Reference proteome</keyword>
<keyword evidence="1" id="KW-0732">Signal</keyword>
<evidence type="ECO:0000313" key="3">
    <source>
        <dbReference type="Proteomes" id="UP000292855"/>
    </source>
</evidence>
<sequence length="525" mass="60660">MKIKLLLAVLFYANVMLGQQNALTRIATITNVESVKISDENGTMLVSPLYDETTVLHNPLNGWVMYAGRTAEPSYWDKEYYVSDIGTSVKVKDYASAGYIRTSWSSLNPAEGVYAWRNPHSQIGRLINGAKERDLPIAFRIVVDGRDQGMNTPHFVFDAGAQYYIENSSFPDRLTPLPQDPIFKKYYTKFIEAFAQDFNNPDEVAFIDAYGFGKWGEAHNVVYADPKYATAEDTERWKEEVLEWVTDLYTKNFTHIPLIINYHRLIGHPESWGEPHKNSEKLLEIAINKGYSLRQDAFGMTDYYQAWEKMFADKWRFKRPILMEGGWITAGAHRYWLDSSKNYRKDYPEDVRKGEFDTAADAHVNMMDFRAGDTDSWFEKAFPLVQRFVSEGGYRLYPDQVYLPTIVKAGKEISISHRWQNMGWGYLPNNIPQWNFKYKVAFALLDERGKVKKIFVDQDSEPADWLKDHPVNYIYNVKIDVPVGRYFWAVAIVDTTKESRPAIQLAVKGDMTPEGWLKLTNTDVK</sequence>